<protein>
    <submittedName>
        <fullName evidence="1">Uncharacterized protein</fullName>
    </submittedName>
</protein>
<organism evidence="1 2">
    <name type="scientific">Cystobacter fuscus (strain ATCC 25194 / DSM 2262 / NBRC 100088 / M29)</name>
    <dbReference type="NCBI Taxonomy" id="1242864"/>
    <lineage>
        <taxon>Bacteria</taxon>
        <taxon>Pseudomonadati</taxon>
        <taxon>Myxococcota</taxon>
        <taxon>Myxococcia</taxon>
        <taxon>Myxococcales</taxon>
        <taxon>Cystobacterineae</taxon>
        <taxon>Archangiaceae</taxon>
        <taxon>Cystobacter</taxon>
    </lineage>
</organism>
<evidence type="ECO:0000313" key="2">
    <source>
        <dbReference type="Proteomes" id="UP000011682"/>
    </source>
</evidence>
<proteinExistence type="predicted"/>
<dbReference type="AlphaFoldDB" id="S9P8D8"/>
<keyword evidence="2" id="KW-1185">Reference proteome</keyword>
<comment type="caution">
    <text evidence="1">The sequence shown here is derived from an EMBL/GenBank/DDBJ whole genome shotgun (WGS) entry which is preliminary data.</text>
</comment>
<reference evidence="1" key="1">
    <citation type="submission" date="2013-05" db="EMBL/GenBank/DDBJ databases">
        <title>Genome assembly of Cystobacter fuscus DSM 2262.</title>
        <authorList>
            <person name="Sharma G."/>
            <person name="Khatri I."/>
            <person name="Kaur C."/>
            <person name="Mayilraj S."/>
            <person name="Subramanian S."/>
        </authorList>
    </citation>
    <scope>NUCLEOTIDE SEQUENCE [LARGE SCALE GENOMIC DNA]</scope>
    <source>
        <strain evidence="1">DSM 2262</strain>
    </source>
</reference>
<dbReference type="Proteomes" id="UP000011682">
    <property type="component" value="Unassembled WGS sequence"/>
</dbReference>
<evidence type="ECO:0000313" key="1">
    <source>
        <dbReference type="EMBL" id="EPX60690.1"/>
    </source>
</evidence>
<dbReference type="EMBL" id="ANAH02000011">
    <property type="protein sequence ID" value="EPX60690.1"/>
    <property type="molecule type" value="Genomic_DNA"/>
</dbReference>
<name>S9P8D8_CYSF2</name>
<sequence length="44" mass="4973">MTPVTSHEPHPLSQALDFMRGDHLPPFGMGDAEWHIRALYGEQV</sequence>
<accession>S9P8D8</accession>
<gene>
    <name evidence="1" type="ORF">D187_001339</name>
</gene>